<dbReference type="KEGG" id="upi:EJG51_004925"/>
<organism evidence="1 2">
    <name type="scientific">Undibacterium piscinae</name>
    <dbReference type="NCBI Taxonomy" id="2495591"/>
    <lineage>
        <taxon>Bacteria</taxon>
        <taxon>Pseudomonadati</taxon>
        <taxon>Pseudomonadota</taxon>
        <taxon>Betaproteobacteria</taxon>
        <taxon>Burkholderiales</taxon>
        <taxon>Oxalobacteraceae</taxon>
        <taxon>Undibacterium</taxon>
    </lineage>
</organism>
<dbReference type="EMBL" id="CP051152">
    <property type="protein sequence ID" value="QJQ05298.1"/>
    <property type="molecule type" value="Genomic_DNA"/>
</dbReference>
<protein>
    <submittedName>
        <fullName evidence="1">Uncharacterized protein</fullName>
    </submittedName>
</protein>
<dbReference type="AlphaFoldDB" id="A0A6M4A2X5"/>
<name>A0A6M4A2X5_9BURK</name>
<keyword evidence="2" id="KW-1185">Reference proteome</keyword>
<evidence type="ECO:0000313" key="1">
    <source>
        <dbReference type="EMBL" id="QJQ05298.1"/>
    </source>
</evidence>
<evidence type="ECO:0000313" key="2">
    <source>
        <dbReference type="Proteomes" id="UP000274350"/>
    </source>
</evidence>
<sequence length="92" mass="9662">MSRRHALTELTISSMVLPAGSDRPVAPASTFSTESPIGLDFLLPCVGTVVSRPDYRTSEATTQSTAPARTASRAATAAFNARILVLKANASR</sequence>
<reference evidence="1 2" key="1">
    <citation type="journal article" date="2019" name="Int. J. Syst. Evol. Microbiol.">
        <title>Undibacterium piscinae sp. nov., isolated from Korean shiner intestine.</title>
        <authorList>
            <person name="Lee S.Y."/>
            <person name="Kang W."/>
            <person name="Kim P.S."/>
            <person name="Kim H.S."/>
            <person name="Sung H."/>
            <person name="Shin N.R."/>
            <person name="Whon T.W."/>
            <person name="Yun J.H."/>
            <person name="Lee J.Y."/>
            <person name="Lee J.Y."/>
            <person name="Jung M.J."/>
            <person name="Jeong Y.S."/>
            <person name="Tak E.J."/>
            <person name="Han J.E."/>
            <person name="Hyun D.W."/>
            <person name="Kang M.S."/>
            <person name="Lee K.E."/>
            <person name="Lee B.H."/>
            <person name="Bae J.W."/>
        </authorList>
    </citation>
    <scope>NUCLEOTIDE SEQUENCE [LARGE SCALE GENOMIC DNA]</scope>
    <source>
        <strain evidence="1 2">S11R28</strain>
    </source>
</reference>
<dbReference type="Proteomes" id="UP000274350">
    <property type="component" value="Chromosome"/>
</dbReference>
<gene>
    <name evidence="1" type="ORF">EJG51_004925</name>
</gene>
<accession>A0A6M4A2X5</accession>
<proteinExistence type="predicted"/>